<dbReference type="Gene3D" id="3.10.450.50">
    <property type="match status" value="1"/>
</dbReference>
<evidence type="ECO:0000313" key="2">
    <source>
        <dbReference type="EMBL" id="MBQ0908688.1"/>
    </source>
</evidence>
<organism evidence="2 3">
    <name type="scientific">Flavobacterium erciyesense</name>
    <dbReference type="NCBI Taxonomy" id="2825842"/>
    <lineage>
        <taxon>Bacteria</taxon>
        <taxon>Pseudomonadati</taxon>
        <taxon>Bacteroidota</taxon>
        <taxon>Flavobacteriia</taxon>
        <taxon>Flavobacteriales</taxon>
        <taxon>Flavobacteriaceae</taxon>
        <taxon>Flavobacterium</taxon>
    </lineage>
</organism>
<reference evidence="2 3" key="1">
    <citation type="submission" date="2021-04" db="EMBL/GenBank/DDBJ databases">
        <title>Description of novel Flavobacterium sp. F-328.</title>
        <authorList>
            <person name="Saticioglu I.B."/>
        </authorList>
    </citation>
    <scope>NUCLEOTIDE SEQUENCE [LARGE SCALE GENOMIC DNA]</scope>
    <source>
        <strain evidence="2 3">F-328</strain>
    </source>
</reference>
<keyword evidence="3" id="KW-1185">Reference proteome</keyword>
<dbReference type="EMBL" id="JAGPXB010000006">
    <property type="protein sequence ID" value="MBQ0908688.1"/>
    <property type="molecule type" value="Genomic_DNA"/>
</dbReference>
<dbReference type="RefSeq" id="WP_210789391.1">
    <property type="nucleotide sequence ID" value="NZ_JAGPXB010000006.1"/>
</dbReference>
<name>A0ABS5D3U9_9FLAO</name>
<evidence type="ECO:0000313" key="3">
    <source>
        <dbReference type="Proteomes" id="UP000679008"/>
    </source>
</evidence>
<feature type="domain" description="SnoaL-like" evidence="1">
    <location>
        <begin position="9"/>
        <end position="110"/>
    </location>
</feature>
<dbReference type="InterPro" id="IPR037401">
    <property type="entry name" value="SnoaL-like"/>
</dbReference>
<sequence length="158" mass="18082">MHRNEHLISKFYTALVKGDITTMKSCYDPNVEFRDPVFGVLQASEVLAMWEMLIKKSKGNLKIDLSNVLANEYLGKAQWTATYPFSATNATVVNRIQAQFYFKNGLIIKHVDDFDLYKWSKQAFGLKGAILGWTGFFQNKIQQGAKNSLQNYIQKRSS</sequence>
<dbReference type="Pfam" id="PF12680">
    <property type="entry name" value="SnoaL_2"/>
    <property type="match status" value="1"/>
</dbReference>
<dbReference type="Proteomes" id="UP000679008">
    <property type="component" value="Unassembled WGS sequence"/>
</dbReference>
<gene>
    <name evidence="2" type="ORF">KBJ98_08240</name>
</gene>
<evidence type="ECO:0000259" key="1">
    <source>
        <dbReference type="Pfam" id="PF12680"/>
    </source>
</evidence>
<accession>A0ABS5D3U9</accession>
<dbReference type="SUPFAM" id="SSF54427">
    <property type="entry name" value="NTF2-like"/>
    <property type="match status" value="1"/>
</dbReference>
<dbReference type="InterPro" id="IPR032710">
    <property type="entry name" value="NTF2-like_dom_sf"/>
</dbReference>
<comment type="caution">
    <text evidence="2">The sequence shown here is derived from an EMBL/GenBank/DDBJ whole genome shotgun (WGS) entry which is preliminary data.</text>
</comment>
<protein>
    <submittedName>
        <fullName evidence="2">Nuclear transport factor 2 family protein</fullName>
    </submittedName>
</protein>
<proteinExistence type="predicted"/>